<evidence type="ECO:0000313" key="2">
    <source>
        <dbReference type="Proteomes" id="UP000535182"/>
    </source>
</evidence>
<protein>
    <submittedName>
        <fullName evidence="1">Uncharacterized protein</fullName>
    </submittedName>
</protein>
<dbReference type="EMBL" id="JACHEB010000006">
    <property type="protein sequence ID" value="MBB5329394.1"/>
    <property type="molecule type" value="Genomic_DNA"/>
</dbReference>
<sequence>MRTHRRPQVGDIVTAYRIRYPFKICKIFDELEGVVLEYPNGEFTRLMPLDAIEYSEEAAKRRWISLTQPHSIQRLRCAN</sequence>
<proteinExistence type="predicted"/>
<evidence type="ECO:0000313" key="1">
    <source>
        <dbReference type="EMBL" id="MBB5329394.1"/>
    </source>
</evidence>
<comment type="caution">
    <text evidence="1">The sequence shown here is derived from an EMBL/GenBank/DDBJ whole genome shotgun (WGS) entry which is preliminary data.</text>
</comment>
<accession>A0A9X0U4H3</accession>
<keyword evidence="2" id="KW-1185">Reference proteome</keyword>
<dbReference type="Proteomes" id="UP000535182">
    <property type="component" value="Unassembled WGS sequence"/>
</dbReference>
<gene>
    <name evidence="1" type="ORF">HDF14_003012</name>
</gene>
<organism evidence="1 2">
    <name type="scientific">Tunturiibacter gelidiferens</name>
    <dbReference type="NCBI Taxonomy" id="3069689"/>
    <lineage>
        <taxon>Bacteria</taxon>
        <taxon>Pseudomonadati</taxon>
        <taxon>Acidobacteriota</taxon>
        <taxon>Terriglobia</taxon>
        <taxon>Terriglobales</taxon>
        <taxon>Acidobacteriaceae</taxon>
        <taxon>Tunturiibacter</taxon>
    </lineage>
</organism>
<dbReference type="AlphaFoldDB" id="A0A9X0U4H3"/>
<name>A0A9X0U4H3_9BACT</name>
<reference evidence="1 2" key="1">
    <citation type="submission" date="2020-08" db="EMBL/GenBank/DDBJ databases">
        <title>Genomic Encyclopedia of Type Strains, Phase IV (KMG-V): Genome sequencing to study the core and pangenomes of soil and plant-associated prokaryotes.</title>
        <authorList>
            <person name="Whitman W."/>
        </authorList>
    </citation>
    <scope>NUCLEOTIDE SEQUENCE [LARGE SCALE GENOMIC DNA]</scope>
    <source>
        <strain evidence="1 2">X5P2</strain>
    </source>
</reference>